<comment type="caution">
    <text evidence="2">The sequence shown here is derived from an EMBL/GenBank/DDBJ whole genome shotgun (WGS) entry which is preliminary data.</text>
</comment>
<dbReference type="Gramene" id="OE9A062946T1">
    <property type="protein sequence ID" value="OE9A062946C1"/>
    <property type="gene ID" value="OE9A062946"/>
</dbReference>
<dbReference type="InterPro" id="IPR026960">
    <property type="entry name" value="RVT-Znf"/>
</dbReference>
<evidence type="ECO:0000313" key="3">
    <source>
        <dbReference type="Proteomes" id="UP000594638"/>
    </source>
</evidence>
<name>A0A8S0PBC6_OLEEU</name>
<dbReference type="EMBL" id="CACTIH010000016">
    <property type="protein sequence ID" value="CAA2934608.1"/>
    <property type="molecule type" value="Genomic_DNA"/>
</dbReference>
<dbReference type="Proteomes" id="UP000594638">
    <property type="component" value="Unassembled WGS sequence"/>
</dbReference>
<sequence length="135" mass="15180">MELMSKISKLKPGEDSIIWCPDSKGSFPYKSAWAVIRDKGGMQNFFDWVWHPLIPKKVSFMIWKGLHKALSVDLRIKEVGINLASKCNCCESPSQKSEEHILSTGDFVDSLWRKFDSGLTTSGGSLMENQIGKLV</sequence>
<dbReference type="OrthoDB" id="914227at2759"/>
<protein>
    <recommendedName>
        <fullName evidence="1">Reverse transcriptase zinc-binding domain-containing protein</fullName>
    </recommendedName>
</protein>
<dbReference type="AlphaFoldDB" id="A0A8S0PBC6"/>
<evidence type="ECO:0000259" key="1">
    <source>
        <dbReference type="Pfam" id="PF13966"/>
    </source>
</evidence>
<proteinExistence type="predicted"/>
<gene>
    <name evidence="2" type="ORF">OLEA9_A062946</name>
</gene>
<dbReference type="Pfam" id="PF13966">
    <property type="entry name" value="zf-RVT"/>
    <property type="match status" value="1"/>
</dbReference>
<keyword evidence="3" id="KW-1185">Reference proteome</keyword>
<reference evidence="2 3" key="1">
    <citation type="submission" date="2019-12" db="EMBL/GenBank/DDBJ databases">
        <authorList>
            <person name="Alioto T."/>
            <person name="Alioto T."/>
            <person name="Gomez Garrido J."/>
        </authorList>
    </citation>
    <scope>NUCLEOTIDE SEQUENCE [LARGE SCALE GENOMIC DNA]</scope>
</reference>
<accession>A0A8S0PBC6</accession>
<feature type="domain" description="Reverse transcriptase zinc-binding" evidence="1">
    <location>
        <begin position="27"/>
        <end position="112"/>
    </location>
</feature>
<evidence type="ECO:0000313" key="2">
    <source>
        <dbReference type="EMBL" id="CAA2934608.1"/>
    </source>
</evidence>
<organism evidence="2 3">
    <name type="scientific">Olea europaea subsp. europaea</name>
    <dbReference type="NCBI Taxonomy" id="158383"/>
    <lineage>
        <taxon>Eukaryota</taxon>
        <taxon>Viridiplantae</taxon>
        <taxon>Streptophyta</taxon>
        <taxon>Embryophyta</taxon>
        <taxon>Tracheophyta</taxon>
        <taxon>Spermatophyta</taxon>
        <taxon>Magnoliopsida</taxon>
        <taxon>eudicotyledons</taxon>
        <taxon>Gunneridae</taxon>
        <taxon>Pentapetalae</taxon>
        <taxon>asterids</taxon>
        <taxon>lamiids</taxon>
        <taxon>Lamiales</taxon>
        <taxon>Oleaceae</taxon>
        <taxon>Oleeae</taxon>
        <taxon>Olea</taxon>
    </lineage>
</organism>